<reference evidence="6" key="1">
    <citation type="journal article" date="2023" name="Front. Microbiol.">
        <title>Phylogeography and host specificity of Pasteurellaceae pathogenic to sea-farmed fish in the north-east Atlantic.</title>
        <authorList>
            <person name="Gulla S."/>
            <person name="Colquhoun D.J."/>
            <person name="Olsen A.B."/>
            <person name="Spilsberg B."/>
            <person name="Lagesen K."/>
            <person name="Aakesson C.P."/>
            <person name="Strom S."/>
            <person name="Manji F."/>
            <person name="Birkbeck T.H."/>
            <person name="Nilsen H.K."/>
        </authorList>
    </citation>
    <scope>NUCLEOTIDE SEQUENCE</scope>
    <source>
        <strain evidence="6">VIB1234</strain>
    </source>
</reference>
<accession>A0AAW8CKT3</accession>
<dbReference type="InterPro" id="IPR036390">
    <property type="entry name" value="WH_DNA-bd_sf"/>
</dbReference>
<evidence type="ECO:0000256" key="3">
    <source>
        <dbReference type="PIRSR" id="PIRSR640198-1"/>
    </source>
</evidence>
<comment type="caution">
    <text evidence="6">The sequence shown here is derived from an EMBL/GenBank/DDBJ whole genome shotgun (WGS) entry which is preliminary data.</text>
</comment>
<keyword evidence="1" id="KW-0805">Transcription regulation</keyword>
<protein>
    <submittedName>
        <fullName evidence="6">Fic family protein</fullName>
    </submittedName>
</protein>
<evidence type="ECO:0000256" key="1">
    <source>
        <dbReference type="ARBA" id="ARBA00023015"/>
    </source>
</evidence>
<dbReference type="GO" id="GO:0003700">
    <property type="term" value="F:DNA-binding transcription factor activity"/>
    <property type="evidence" value="ECO:0007669"/>
    <property type="project" value="InterPro"/>
</dbReference>
<dbReference type="RefSeq" id="WP_211599456.1">
    <property type="nucleotide sequence ID" value="NZ_JAGRQI010000044.1"/>
</dbReference>
<organism evidence="6 7">
    <name type="scientific">Pasteurella atlantica</name>
    <dbReference type="NCBI Taxonomy" id="2827233"/>
    <lineage>
        <taxon>Bacteria</taxon>
        <taxon>Pseudomonadati</taxon>
        <taxon>Pseudomonadota</taxon>
        <taxon>Gammaproteobacteria</taxon>
        <taxon>Pasteurellales</taxon>
        <taxon>Pasteurellaceae</taxon>
        <taxon>Pasteurella</taxon>
    </lineage>
</organism>
<dbReference type="Proteomes" id="UP001230466">
    <property type="component" value="Unassembled WGS sequence"/>
</dbReference>
<evidence type="ECO:0000313" key="6">
    <source>
        <dbReference type="EMBL" id="MDP8188229.1"/>
    </source>
</evidence>
<name>A0AAW8CKT3_9PAST</name>
<feature type="domain" description="Fido" evidence="5">
    <location>
        <begin position="177"/>
        <end position="333"/>
    </location>
</feature>
<dbReference type="AlphaFoldDB" id="A0AAW8CKT3"/>
<dbReference type="PANTHER" id="PTHR13504">
    <property type="entry name" value="FIDO DOMAIN-CONTAINING PROTEIN DDB_G0283145"/>
    <property type="match status" value="1"/>
</dbReference>
<dbReference type="SUPFAM" id="SSF46785">
    <property type="entry name" value="Winged helix' DNA-binding domain"/>
    <property type="match status" value="1"/>
</dbReference>
<keyword evidence="4" id="KW-0067">ATP-binding</keyword>
<dbReference type="InterPro" id="IPR036597">
    <property type="entry name" value="Fido-like_dom_sf"/>
</dbReference>
<evidence type="ECO:0000313" key="7">
    <source>
        <dbReference type="Proteomes" id="UP001230466"/>
    </source>
</evidence>
<keyword evidence="4" id="KW-0547">Nucleotide-binding</keyword>
<dbReference type="Gene3D" id="1.10.3290.10">
    <property type="entry name" value="Fido-like domain"/>
    <property type="match status" value="1"/>
</dbReference>
<dbReference type="PROSITE" id="PS51459">
    <property type="entry name" value="FIDO"/>
    <property type="match status" value="1"/>
</dbReference>
<sequence>MKIPNPPKIKALFEEVEPTQLFGYMEEFKATDERGHYLSWDKFKYTYTKDTKTKWLAVKLNRSSLMNHLLLNDFNFSFCVPDSLQGILHFIDKSTGGNIGTSNLTGFSKGEQNKFLLKSLIIEEAITSAQLEGAVTTRKVAKEMLKTERKPTNKDEIMILNNYYLMKEVIKLIDKPLSIEMILKLHQIATDKAINNKAVAGEFRKNDEIYIADYDGNIIHRPPSYEKLNDLMIAFCDFVNTNHSNESDTFIHPTVKAIIIHFLIGFIHPFGDGNGRTARALFYWFMLKNGYWLFEYVSISRLLKQAPKKYAMAYLNTETDDLDITYFLYYQADIIKRSITDLENYIADKQKRFNEFVGEVAKFTARSTKKINNRQIQILQKAVKESGYIFTVKEICNEYDVSENTARKDLKALSQLNLLGTFKNGNTTAYISPSDLLERLKAL</sequence>
<dbReference type="GO" id="GO:0005524">
    <property type="term" value="F:ATP binding"/>
    <property type="evidence" value="ECO:0007669"/>
    <property type="project" value="UniProtKB-KW"/>
</dbReference>
<dbReference type="InterPro" id="IPR040198">
    <property type="entry name" value="Fido_containing"/>
</dbReference>
<dbReference type="SMART" id="SM00420">
    <property type="entry name" value="HTH_DEOR"/>
    <property type="match status" value="1"/>
</dbReference>
<dbReference type="InterPro" id="IPR003812">
    <property type="entry name" value="Fido"/>
</dbReference>
<dbReference type="SUPFAM" id="SSF140931">
    <property type="entry name" value="Fic-like"/>
    <property type="match status" value="1"/>
</dbReference>
<keyword evidence="2" id="KW-0804">Transcription</keyword>
<dbReference type="PANTHER" id="PTHR13504:SF38">
    <property type="entry name" value="FIDO DOMAIN-CONTAINING PROTEIN"/>
    <property type="match status" value="1"/>
</dbReference>
<evidence type="ECO:0000259" key="5">
    <source>
        <dbReference type="PROSITE" id="PS51459"/>
    </source>
</evidence>
<proteinExistence type="predicted"/>
<dbReference type="Pfam" id="PF08220">
    <property type="entry name" value="HTH_DeoR"/>
    <property type="match status" value="1"/>
</dbReference>
<evidence type="ECO:0000256" key="2">
    <source>
        <dbReference type="ARBA" id="ARBA00023163"/>
    </source>
</evidence>
<dbReference type="EMBL" id="JASAYJ010000041">
    <property type="protein sequence ID" value="MDP8188229.1"/>
    <property type="molecule type" value="Genomic_DNA"/>
</dbReference>
<evidence type="ECO:0000256" key="4">
    <source>
        <dbReference type="PIRSR" id="PIRSR640198-2"/>
    </source>
</evidence>
<dbReference type="InterPro" id="IPR001034">
    <property type="entry name" value="DeoR_HTH"/>
</dbReference>
<feature type="binding site" evidence="4">
    <location>
        <begin position="272"/>
        <end position="279"/>
    </location>
    <ligand>
        <name>ATP</name>
        <dbReference type="ChEBI" id="CHEBI:30616"/>
    </ligand>
</feature>
<dbReference type="Pfam" id="PF02661">
    <property type="entry name" value="Fic"/>
    <property type="match status" value="1"/>
</dbReference>
<feature type="active site" evidence="3">
    <location>
        <position position="268"/>
    </location>
</feature>
<gene>
    <name evidence="6" type="ORF">QJU78_10770</name>
</gene>